<evidence type="ECO:0000313" key="7">
    <source>
        <dbReference type="Proteomes" id="UP000233786"/>
    </source>
</evidence>
<dbReference type="PRINTS" id="PR00819">
    <property type="entry name" value="CBXCFQXSUPER"/>
</dbReference>
<dbReference type="Proteomes" id="UP000233786">
    <property type="component" value="Unassembled WGS sequence"/>
</dbReference>
<keyword evidence="3" id="KW-0067">ATP-binding</keyword>
<dbReference type="Pfam" id="PF00004">
    <property type="entry name" value="AAA"/>
    <property type="match status" value="2"/>
</dbReference>
<feature type="compositionally biased region" description="Basic and acidic residues" evidence="4">
    <location>
        <begin position="567"/>
        <end position="582"/>
    </location>
</feature>
<evidence type="ECO:0000259" key="5">
    <source>
        <dbReference type="SMART" id="SM00382"/>
    </source>
</evidence>
<dbReference type="AlphaFoldDB" id="A0A2N3Y515"/>
<keyword evidence="2" id="KW-0547">Nucleotide-binding</keyword>
<dbReference type="InterPro" id="IPR003593">
    <property type="entry name" value="AAA+_ATPase"/>
</dbReference>
<feature type="domain" description="AAA+ ATPase" evidence="5">
    <location>
        <begin position="628"/>
        <end position="768"/>
    </location>
</feature>
<sequence length="1140" mass="119144">MAGKLINGGSTRSMLTVSATGPDCYRTIGDAVAAARAGDVISIQPGTYRESVVLHRDVTLSAAGPAGAVRIESSVESTIQMTAESAALSGVVVVHSGAETSAIDVPSGRLRLDECTVEAESAAAVFVRGQAEVLAHACTFVNPGGAGLIAVERGGGSFDKCTWREMKNSAVVFRTGATPLLLDCTITDVNGSAVLAAERSRGTVRDCRIVRAGNPAVVIESGSTLQVTGTSIVETDGVGVLVASGATPLIEDCSIDDGAAQGIVLMQQAAPEMRRVQVRRPVGYGIHVLEGSAGAFIECEVSGANDVGVFVGESNTEFSELRVEDSGATGILVSDSANPSFSDIQIQASGGCGFEVRGGASPRLTGAVIAASAADGVLVTERGRLSAEDLAVTGSEAVGVRATDGAYLDFRGVTVSGSAEVNVLVADSEATLHGCDLSGAGQQGMLISSRSSVELTQTRAGTSEGSGIEWAAGTTGSMSQCEASGNGGDGVVVASTEPISIRECLFESNGGAGLRLSVRRDNLQLSGIESKRNKDPQSDTTGGDSRLSEQLKHSGSTRSAKTSGKTAEQEGKPPESASRKFEGPLGGLLDELNSLVGLADVKREVEILTRLEQMAERRAAVGLPMPPMSRHLVFTGAPGTGKTTVARLYGKILAELGVLRTGQLVEVGRADLVASIVGGTALKTTECFEKALGGVLFIDEAYTLSATSGGGADFGREAIDTLVKLMEDHRDDIVVIVAGYTVEMRKFLASNPGLGSRFSRTIEFADYSSQDLVTIVEGLCRANDFRLEFETREAALNYFEKLPRDETFGNGRTARKVFEEMIGRQAYRLADVPEANAVEMTRLLPEDIAPLPGSGIGAGAAAADAEKVEALLNKLQQMVGLAEVKSEVSNMVDLLASAGQRQAAGLPVPSLSRHLIFGGPPGTGKTTVARLYGEILASLGVLQRGQVVEVGRANLVGEYVGHTAQRTTDAFERARGGVLFIDEAYTLSSQRGSGTDFGREAIDTLVKLMEDHRDEVVVVAAGYEEQMEDFLAANPGLSSRFSHRVRFADYTNDELVTIVTQHAASAGYECTGPTVAALRAHFVAVLRGTSFGNGRYARQVMDEAVTRHAKRLRLTVSPTLEDLCVLLPEDIPGPAEVVGT</sequence>
<dbReference type="PANTHER" id="PTHR43392:SF2">
    <property type="entry name" value="AAA-TYPE ATPASE FAMILY PROTEIN _ ANKYRIN REPEAT FAMILY PROTEIN"/>
    <property type="match status" value="1"/>
</dbReference>
<dbReference type="OrthoDB" id="9806903at2"/>
<dbReference type="Pfam" id="PF13229">
    <property type="entry name" value="Beta_helix"/>
    <property type="match status" value="3"/>
</dbReference>
<protein>
    <submittedName>
        <fullName evidence="6">SpoVK/Ycf46/Vps4 family AAA+-type ATPase</fullName>
    </submittedName>
</protein>
<dbReference type="InterPro" id="IPR027417">
    <property type="entry name" value="P-loop_NTPase"/>
</dbReference>
<accession>A0A2N3Y515</accession>
<dbReference type="InterPro" id="IPR006626">
    <property type="entry name" value="PbH1"/>
</dbReference>
<dbReference type="SMART" id="SM00710">
    <property type="entry name" value="PbH1"/>
    <property type="match status" value="11"/>
</dbReference>
<evidence type="ECO:0000313" key="6">
    <source>
        <dbReference type="EMBL" id="PKW18022.1"/>
    </source>
</evidence>
<dbReference type="EMBL" id="PJNB01000001">
    <property type="protein sequence ID" value="PKW18022.1"/>
    <property type="molecule type" value="Genomic_DNA"/>
</dbReference>
<dbReference type="InterPro" id="IPR050773">
    <property type="entry name" value="CbxX/CfxQ_RuBisCO_ESX"/>
</dbReference>
<dbReference type="Pfam" id="PF17866">
    <property type="entry name" value="AAA_lid_6"/>
    <property type="match status" value="2"/>
</dbReference>
<gene>
    <name evidence="6" type="ORF">A8926_6075</name>
</gene>
<dbReference type="RefSeq" id="WP_010307571.1">
    <property type="nucleotide sequence ID" value="NZ_CP061007.1"/>
</dbReference>
<dbReference type="SUPFAM" id="SSF51126">
    <property type="entry name" value="Pectin lyase-like"/>
    <property type="match status" value="2"/>
</dbReference>
<proteinExistence type="inferred from homology"/>
<dbReference type="SUPFAM" id="SSF52540">
    <property type="entry name" value="P-loop containing nucleoside triphosphate hydrolases"/>
    <property type="match status" value="2"/>
</dbReference>
<dbReference type="GO" id="GO:0016887">
    <property type="term" value="F:ATP hydrolysis activity"/>
    <property type="evidence" value="ECO:0007669"/>
    <property type="project" value="InterPro"/>
</dbReference>
<dbReference type="CDD" id="cd00009">
    <property type="entry name" value="AAA"/>
    <property type="match status" value="1"/>
</dbReference>
<dbReference type="InterPro" id="IPR003959">
    <property type="entry name" value="ATPase_AAA_core"/>
</dbReference>
<dbReference type="PANTHER" id="PTHR43392">
    <property type="entry name" value="AAA-TYPE ATPASE FAMILY PROTEIN / ANKYRIN REPEAT FAMILY PROTEIN"/>
    <property type="match status" value="1"/>
</dbReference>
<dbReference type="STRING" id="994479.GCA_000194155_03866"/>
<evidence type="ECO:0000256" key="3">
    <source>
        <dbReference type="ARBA" id="ARBA00022840"/>
    </source>
</evidence>
<feature type="compositionally biased region" description="Polar residues" evidence="4">
    <location>
        <begin position="553"/>
        <end position="566"/>
    </location>
</feature>
<reference evidence="6" key="1">
    <citation type="submission" date="2017-12" db="EMBL/GenBank/DDBJ databases">
        <title>Sequencing the genomes of 1000 Actinobacteria strains.</title>
        <authorList>
            <person name="Klenk H.-P."/>
        </authorList>
    </citation>
    <scope>NUCLEOTIDE SEQUENCE [LARGE SCALE GENOMIC DNA]</scope>
    <source>
        <strain evidence="6">DSM 44228</strain>
    </source>
</reference>
<dbReference type="Gene3D" id="2.160.20.10">
    <property type="entry name" value="Single-stranded right-handed beta-helix, Pectin lyase-like"/>
    <property type="match status" value="3"/>
</dbReference>
<dbReference type="InterPro" id="IPR012334">
    <property type="entry name" value="Pectin_lyas_fold"/>
</dbReference>
<feature type="region of interest" description="Disordered" evidence="4">
    <location>
        <begin position="527"/>
        <end position="584"/>
    </location>
</feature>
<dbReference type="InterPro" id="IPR011050">
    <property type="entry name" value="Pectin_lyase_fold/virulence"/>
</dbReference>
<dbReference type="InterPro" id="IPR041627">
    <property type="entry name" value="AAA_lid_6"/>
</dbReference>
<comment type="similarity">
    <text evidence="1">Belongs to the CbxX/CfxQ family.</text>
</comment>
<dbReference type="FunFam" id="3.40.50.300:FF:000216">
    <property type="entry name" value="Type VII secretion ATPase EccA"/>
    <property type="match status" value="2"/>
</dbReference>
<dbReference type="SMART" id="SM00382">
    <property type="entry name" value="AAA"/>
    <property type="match status" value="2"/>
</dbReference>
<dbReference type="Gene3D" id="1.10.8.60">
    <property type="match status" value="2"/>
</dbReference>
<organism evidence="6 7">
    <name type="scientific">Saccharopolyspora spinosa</name>
    <dbReference type="NCBI Taxonomy" id="60894"/>
    <lineage>
        <taxon>Bacteria</taxon>
        <taxon>Bacillati</taxon>
        <taxon>Actinomycetota</taxon>
        <taxon>Actinomycetes</taxon>
        <taxon>Pseudonocardiales</taxon>
        <taxon>Pseudonocardiaceae</taxon>
        <taxon>Saccharopolyspora</taxon>
    </lineage>
</organism>
<evidence type="ECO:0000256" key="1">
    <source>
        <dbReference type="ARBA" id="ARBA00010378"/>
    </source>
</evidence>
<dbReference type="GO" id="GO:0005524">
    <property type="term" value="F:ATP binding"/>
    <property type="evidence" value="ECO:0007669"/>
    <property type="project" value="UniProtKB-KW"/>
</dbReference>
<comment type="caution">
    <text evidence="6">The sequence shown here is derived from an EMBL/GenBank/DDBJ whole genome shotgun (WGS) entry which is preliminary data.</text>
</comment>
<evidence type="ECO:0000256" key="2">
    <source>
        <dbReference type="ARBA" id="ARBA00022741"/>
    </source>
</evidence>
<name>A0A2N3Y515_SACSN</name>
<evidence type="ECO:0000256" key="4">
    <source>
        <dbReference type="SAM" id="MobiDB-lite"/>
    </source>
</evidence>
<dbReference type="Gene3D" id="3.40.50.300">
    <property type="entry name" value="P-loop containing nucleotide triphosphate hydrolases"/>
    <property type="match status" value="2"/>
</dbReference>
<dbReference type="InterPro" id="IPR039448">
    <property type="entry name" value="Beta_helix"/>
</dbReference>
<dbReference type="InterPro" id="IPR000641">
    <property type="entry name" value="CbxX/CfxQ"/>
</dbReference>
<feature type="domain" description="AAA+ ATPase" evidence="5">
    <location>
        <begin position="911"/>
        <end position="1051"/>
    </location>
</feature>
<keyword evidence="7" id="KW-1185">Reference proteome</keyword>